<evidence type="ECO:0000313" key="2">
    <source>
        <dbReference type="Proteomes" id="UP001248822"/>
    </source>
</evidence>
<comment type="caution">
    <text evidence="1">The sequence shown here is derived from an EMBL/GenBank/DDBJ whole genome shotgun (WGS) entry which is preliminary data.</text>
</comment>
<protein>
    <submittedName>
        <fullName evidence="1">Type I-F CRISPR-associated protein Csy3</fullName>
    </submittedName>
</protein>
<proteinExistence type="predicted"/>
<dbReference type="RefSeq" id="WP_310826086.1">
    <property type="nucleotide sequence ID" value="NZ_JAQGEC010000007.1"/>
</dbReference>
<reference evidence="1" key="1">
    <citation type="submission" date="2022-12" db="EMBL/GenBank/DDBJ databases">
        <title>NDM-1 containing novel ST 2018 Pseudenterobacter timonensis.</title>
        <authorList>
            <person name="Halder G."/>
            <person name="Mandal S."/>
            <person name="Dutta S."/>
        </authorList>
    </citation>
    <scope>NUCLEOTIDE SEQUENCE</scope>
    <source>
        <strain evidence="1">CNCI147</strain>
    </source>
</reference>
<dbReference type="Pfam" id="PF09615">
    <property type="entry name" value="Cas_Csy3"/>
    <property type="match status" value="1"/>
</dbReference>
<dbReference type="AlphaFoldDB" id="A0AAE4DMQ2"/>
<dbReference type="Proteomes" id="UP001248822">
    <property type="component" value="Unassembled WGS sequence"/>
</dbReference>
<dbReference type="EMBL" id="JAQGEC010000007">
    <property type="protein sequence ID" value="MDR9890642.1"/>
    <property type="molecule type" value="Genomic_DNA"/>
</dbReference>
<gene>
    <name evidence="1" type="primary">csy3</name>
    <name evidence="1" type="ORF">O7047_10395</name>
</gene>
<dbReference type="InterPro" id="IPR013399">
    <property type="entry name" value="CRISPR-assoc_prot_Csy3"/>
</dbReference>
<dbReference type="NCBIfam" id="TIGR02566">
    <property type="entry name" value="cas_Csy3"/>
    <property type="match status" value="1"/>
</dbReference>
<name>A0AAE4DMQ2_9ENTR</name>
<accession>A0AAE4DMQ2</accession>
<sequence>MAKAPTAIKTASVLAFERKLATSDAVMHAGQWEGNAWQPIRIQEKAVRGTISNRLKNATASDPAKLDAEIQKPNLQRVDVAALPADADTLRVQFTLRVLGNLSVPSVCNDRIYQDELQRVVEGYISEHGFTELARRYATNLANGRFLWRNRVGAEKITVTVKGSQTWQFNAHDYALRHFNDSDESLKSLAQEIETGLRGDGFVLLSVEAQVLLGAGQEVFPSQELVLDSNSSKSRLLYQIDGVAGMHSQKIGNAIRTIDTWHPLADELGAIAVEPYGSVTSRGVACRQPREKMDFYTLLDNWVTKGQKPDAEQQHYVMAVLIRGGVFGEKGE</sequence>
<dbReference type="CDD" id="cd09737">
    <property type="entry name" value="Csy3_I-F"/>
    <property type="match status" value="1"/>
</dbReference>
<organism evidence="1 2">
    <name type="scientific">Pseudenterobacter timonensis</name>
    <dbReference type="NCBI Taxonomy" id="1755099"/>
    <lineage>
        <taxon>Bacteria</taxon>
        <taxon>Pseudomonadati</taxon>
        <taxon>Pseudomonadota</taxon>
        <taxon>Gammaproteobacteria</taxon>
        <taxon>Enterobacterales</taxon>
        <taxon>Enterobacteriaceae</taxon>
        <taxon>Pseudenterobacter</taxon>
    </lineage>
</organism>
<evidence type="ECO:0000313" key="1">
    <source>
        <dbReference type="EMBL" id="MDR9890642.1"/>
    </source>
</evidence>